<dbReference type="CDD" id="cd01347">
    <property type="entry name" value="ligand_gated_channel"/>
    <property type="match status" value="1"/>
</dbReference>
<dbReference type="PANTHER" id="PTHR32552:SF68">
    <property type="entry name" value="FERRICHROME OUTER MEMBRANE TRANSPORTER_PHAGE RECEPTOR"/>
    <property type="match status" value="1"/>
</dbReference>
<evidence type="ECO:0000313" key="17">
    <source>
        <dbReference type="Proteomes" id="UP001155077"/>
    </source>
</evidence>
<dbReference type="Pfam" id="PF07715">
    <property type="entry name" value="Plug"/>
    <property type="match status" value="1"/>
</dbReference>
<evidence type="ECO:0000256" key="5">
    <source>
        <dbReference type="ARBA" id="ARBA00022692"/>
    </source>
</evidence>
<evidence type="ECO:0000256" key="7">
    <source>
        <dbReference type="ARBA" id="ARBA00023004"/>
    </source>
</evidence>
<evidence type="ECO:0000256" key="11">
    <source>
        <dbReference type="ARBA" id="ARBA00023237"/>
    </source>
</evidence>
<evidence type="ECO:0000259" key="14">
    <source>
        <dbReference type="Pfam" id="PF00593"/>
    </source>
</evidence>
<keyword evidence="17" id="KW-1185">Reference proteome</keyword>
<keyword evidence="3 12" id="KW-1134">Transmembrane beta strand</keyword>
<comment type="similarity">
    <text evidence="12 13">Belongs to the TonB-dependent receptor family.</text>
</comment>
<keyword evidence="16" id="KW-0675">Receptor</keyword>
<sequence>MNRYLILLFTLTLVNFLEAQEISGVIKDRDLGEVMENVRVETSTGDVVYSDSQGMFFIAQADFPVELRFSFLGYKEKIMILRSFKTDLKVFMAPEIGQLSEVILRSSNIPKKLLQTPAAVSLISRDDLERTNNINLVENFNYLPGIYVNQGALNTNKINIRGVGSRAQYSTNRIKAYINGIPLTTGEGELTLDDFDPEFLDRVEIYKGPVSSVFGAGLGGAINLFTQKRIQEQRSVNGDFTYGSFNTHKTRMNITYVKDSLDLSVNYNKVDSKGYRENGDYDRISMTANAGLLNKKGNYWSILFSYTNLKAFIPSSLNEDDFLNQPQKAAFTWAQSAGYESYSKNILGLSYEHKFSKDLRNQTSVFFNSRDGYEPRPFDILDDDRSSVGIRSKFNLESSLFEMPAEFGFGTEAMLEWYDLATFENLYEDSEVPESIQGGVLSKNHQSRNYVNFFGQMNMDLTSKLLLEVGFNFNTTAYSLEDEFDEDEINQSGDYRFEPVFSPRLGLSYEAFPEKNFYALVSHGFSTPTVAETLTPEGLINTDLQTEKGWYYEVGFKGNWLNNRLYTELSLYSIQINDLLVARRVGEDQYVGLNAGKADRNGIEITSSLMTNLNEEFRLFLFLNSNFNFFEYDLFVDRGENYSGNEIPGTPEYMVSPGVELIFKDFSANVNYRAFGKIALNDANTRYTDPYQLLNFKLNYDCRVGYGFDLELNFGINNILNEHYAASVVTNAVGFGGSQPRYYYPGNPRNYFGGISLKYTL</sequence>
<dbReference type="InterPro" id="IPR000531">
    <property type="entry name" value="Beta-barrel_TonB"/>
</dbReference>
<keyword evidence="11 12" id="KW-0998">Cell outer membrane</keyword>
<dbReference type="Pfam" id="PF00593">
    <property type="entry name" value="TonB_dep_Rec_b-barrel"/>
    <property type="match status" value="1"/>
</dbReference>
<dbReference type="Gene3D" id="2.40.170.20">
    <property type="entry name" value="TonB-dependent receptor, beta-barrel domain"/>
    <property type="match status" value="1"/>
</dbReference>
<feature type="domain" description="TonB-dependent receptor plug" evidence="15">
    <location>
        <begin position="113"/>
        <end position="220"/>
    </location>
</feature>
<dbReference type="EMBL" id="JAMSCK010000001">
    <property type="protein sequence ID" value="MCM8567953.1"/>
    <property type="molecule type" value="Genomic_DNA"/>
</dbReference>
<proteinExistence type="inferred from homology"/>
<evidence type="ECO:0000259" key="15">
    <source>
        <dbReference type="Pfam" id="PF07715"/>
    </source>
</evidence>
<evidence type="ECO:0000256" key="10">
    <source>
        <dbReference type="ARBA" id="ARBA00023136"/>
    </source>
</evidence>
<evidence type="ECO:0000256" key="4">
    <source>
        <dbReference type="ARBA" id="ARBA00022496"/>
    </source>
</evidence>
<feature type="domain" description="TonB-dependent receptor-like beta-barrel" evidence="14">
    <location>
        <begin position="304"/>
        <end position="719"/>
    </location>
</feature>
<evidence type="ECO:0000256" key="12">
    <source>
        <dbReference type="PROSITE-ProRule" id="PRU01360"/>
    </source>
</evidence>
<dbReference type="PROSITE" id="PS52016">
    <property type="entry name" value="TONB_DEPENDENT_REC_3"/>
    <property type="match status" value="1"/>
</dbReference>
<accession>A0ABT0YWX4</accession>
<evidence type="ECO:0000256" key="6">
    <source>
        <dbReference type="ARBA" id="ARBA00022729"/>
    </source>
</evidence>
<comment type="caution">
    <text evidence="16">The sequence shown here is derived from an EMBL/GenBank/DDBJ whole genome shotgun (WGS) entry which is preliminary data.</text>
</comment>
<gene>
    <name evidence="16" type="ORF">NE848_01060</name>
</gene>
<protein>
    <submittedName>
        <fullName evidence="16">TonB-dependent receptor</fullName>
    </submittedName>
</protein>
<evidence type="ECO:0000256" key="13">
    <source>
        <dbReference type="RuleBase" id="RU003357"/>
    </source>
</evidence>
<keyword evidence="4" id="KW-0410">Iron transport</keyword>
<name>A0ABT0YWX4_9FLAO</name>
<reference evidence="16" key="1">
    <citation type="submission" date="2022-06" db="EMBL/GenBank/DDBJ databases">
        <title>Gramella sediminis sp. nov., isolated from deep-sea sediment of the Indian Ocean.</title>
        <authorList>
            <person name="Yang L."/>
        </authorList>
    </citation>
    <scope>NUCLEOTIDE SEQUENCE</scope>
    <source>
        <strain evidence="16">HMD3159</strain>
    </source>
</reference>
<keyword evidence="7" id="KW-0408">Iron</keyword>
<evidence type="ECO:0000256" key="8">
    <source>
        <dbReference type="ARBA" id="ARBA00023065"/>
    </source>
</evidence>
<evidence type="ECO:0000256" key="3">
    <source>
        <dbReference type="ARBA" id="ARBA00022452"/>
    </source>
</evidence>
<keyword evidence="5 12" id="KW-0812">Transmembrane</keyword>
<keyword evidence="9 13" id="KW-0798">TonB box</keyword>
<dbReference type="PANTHER" id="PTHR32552">
    <property type="entry name" value="FERRICHROME IRON RECEPTOR-RELATED"/>
    <property type="match status" value="1"/>
</dbReference>
<dbReference type="SUPFAM" id="SSF56935">
    <property type="entry name" value="Porins"/>
    <property type="match status" value="1"/>
</dbReference>
<organism evidence="16 17">
    <name type="scientific">Gramella jeungdoensis</name>
    <dbReference type="NCBI Taxonomy" id="708091"/>
    <lineage>
        <taxon>Bacteria</taxon>
        <taxon>Pseudomonadati</taxon>
        <taxon>Bacteroidota</taxon>
        <taxon>Flavobacteriia</taxon>
        <taxon>Flavobacteriales</taxon>
        <taxon>Flavobacteriaceae</taxon>
        <taxon>Christiangramia</taxon>
    </lineage>
</organism>
<dbReference type="InterPro" id="IPR039426">
    <property type="entry name" value="TonB-dep_rcpt-like"/>
</dbReference>
<evidence type="ECO:0000256" key="1">
    <source>
        <dbReference type="ARBA" id="ARBA00004571"/>
    </source>
</evidence>
<dbReference type="RefSeq" id="WP_252110364.1">
    <property type="nucleotide sequence ID" value="NZ_JAMSCK010000001.1"/>
</dbReference>
<keyword evidence="8" id="KW-0406">Ion transport</keyword>
<keyword evidence="2 12" id="KW-0813">Transport</keyword>
<dbReference type="InterPro" id="IPR036942">
    <property type="entry name" value="Beta-barrel_TonB_sf"/>
</dbReference>
<keyword evidence="6" id="KW-0732">Signal</keyword>
<dbReference type="Proteomes" id="UP001155077">
    <property type="component" value="Unassembled WGS sequence"/>
</dbReference>
<evidence type="ECO:0000313" key="16">
    <source>
        <dbReference type="EMBL" id="MCM8567953.1"/>
    </source>
</evidence>
<dbReference type="InterPro" id="IPR012910">
    <property type="entry name" value="Plug_dom"/>
</dbReference>
<keyword evidence="10 12" id="KW-0472">Membrane</keyword>
<dbReference type="Gene3D" id="2.170.130.10">
    <property type="entry name" value="TonB-dependent receptor, plug domain"/>
    <property type="match status" value="1"/>
</dbReference>
<dbReference type="InterPro" id="IPR037066">
    <property type="entry name" value="Plug_dom_sf"/>
</dbReference>
<evidence type="ECO:0000256" key="2">
    <source>
        <dbReference type="ARBA" id="ARBA00022448"/>
    </source>
</evidence>
<evidence type="ECO:0000256" key="9">
    <source>
        <dbReference type="ARBA" id="ARBA00023077"/>
    </source>
</evidence>
<comment type="subcellular location">
    <subcellularLocation>
        <location evidence="1 12">Cell outer membrane</location>
        <topology evidence="1 12">Multi-pass membrane protein</topology>
    </subcellularLocation>
</comment>